<dbReference type="AlphaFoldDB" id="A0A645B9W7"/>
<evidence type="ECO:0000256" key="2">
    <source>
        <dbReference type="ARBA" id="ARBA00022630"/>
    </source>
</evidence>
<comment type="cofactor">
    <cofactor evidence="1">
        <name>FAD</name>
        <dbReference type="ChEBI" id="CHEBI:57692"/>
    </cofactor>
</comment>
<gene>
    <name evidence="5" type="primary">nasD_11</name>
    <name evidence="5" type="ORF">SDC9_105295</name>
</gene>
<evidence type="ECO:0000256" key="3">
    <source>
        <dbReference type="ARBA" id="ARBA00022827"/>
    </source>
</evidence>
<feature type="domain" description="FAD/NAD(P)-binding" evidence="4">
    <location>
        <begin position="2"/>
        <end position="253"/>
    </location>
</feature>
<dbReference type="Gene3D" id="3.50.50.60">
    <property type="entry name" value="FAD/NAD(P)-binding domain"/>
    <property type="match status" value="2"/>
</dbReference>
<dbReference type="PRINTS" id="PR00411">
    <property type="entry name" value="PNDRDTASEI"/>
</dbReference>
<dbReference type="EMBL" id="VSSQ01016776">
    <property type="protein sequence ID" value="MPM58464.1"/>
    <property type="molecule type" value="Genomic_DNA"/>
</dbReference>
<name>A0A645B9W7_9ZZZZ</name>
<sequence length="354" mass="38105">MTYKRPMLSKTPLRSLRLACVVLHEDKWYREQRMELLLGLKVEALDAAKKKVTLNDGVIFYDKCIYALGGCNFVPPFKGVDLPGVMTVRTIEDVRKIKRSALGCDKAVIIGGGVIGLEIALELLRYGMDVTVLEALPRLMPRQLDADTSLRLQTMLTGLHICTGVTVAEIGGDGKASYVSLADGRVFPCGLVVVSCGLKANIAAAQAAGIRCGRAVIVNEKMETSATDIWACGDCAEYQGVNLALWAQAVAQGEVAGANAAGGQEAISPFDASLVLNSEIMSLFALGDLGGNPDKTYECIVEERKFEEFSINKRLPFAVEKRFYCGGHMTGGCILGNLSGMEQMKQDILQGATK</sequence>
<dbReference type="GO" id="GO:0008942">
    <property type="term" value="F:nitrite reductase [NAD(P)H] activity"/>
    <property type="evidence" value="ECO:0007669"/>
    <property type="project" value="UniProtKB-EC"/>
</dbReference>
<keyword evidence="5" id="KW-0560">Oxidoreductase</keyword>
<dbReference type="InterPro" id="IPR050260">
    <property type="entry name" value="FAD-bd_OxRdtase"/>
</dbReference>
<dbReference type="InterPro" id="IPR036188">
    <property type="entry name" value="FAD/NAD-bd_sf"/>
</dbReference>
<accession>A0A645B9W7</accession>
<keyword evidence="3" id="KW-0274">FAD</keyword>
<dbReference type="PRINTS" id="PR00368">
    <property type="entry name" value="FADPNR"/>
</dbReference>
<dbReference type="PANTHER" id="PTHR43429">
    <property type="entry name" value="PYRIDINE NUCLEOTIDE-DISULFIDE OXIDOREDUCTASE DOMAIN-CONTAINING"/>
    <property type="match status" value="1"/>
</dbReference>
<dbReference type="PANTHER" id="PTHR43429:SF3">
    <property type="entry name" value="NITRITE REDUCTASE [NAD(P)H]"/>
    <property type="match status" value="1"/>
</dbReference>
<evidence type="ECO:0000313" key="5">
    <source>
        <dbReference type="EMBL" id="MPM58464.1"/>
    </source>
</evidence>
<dbReference type="Pfam" id="PF07992">
    <property type="entry name" value="Pyr_redox_2"/>
    <property type="match status" value="1"/>
</dbReference>
<dbReference type="EC" id="1.7.1.4" evidence="5"/>
<dbReference type="InterPro" id="IPR023753">
    <property type="entry name" value="FAD/NAD-binding_dom"/>
</dbReference>
<proteinExistence type="predicted"/>
<evidence type="ECO:0000259" key="4">
    <source>
        <dbReference type="Pfam" id="PF07992"/>
    </source>
</evidence>
<evidence type="ECO:0000256" key="1">
    <source>
        <dbReference type="ARBA" id="ARBA00001974"/>
    </source>
</evidence>
<organism evidence="5">
    <name type="scientific">bioreactor metagenome</name>
    <dbReference type="NCBI Taxonomy" id="1076179"/>
    <lineage>
        <taxon>unclassified sequences</taxon>
        <taxon>metagenomes</taxon>
        <taxon>ecological metagenomes</taxon>
    </lineage>
</organism>
<protein>
    <submittedName>
        <fullName evidence="5">Nitrite reductase [NAD(P)H]</fullName>
        <ecNumber evidence="5">1.7.1.4</ecNumber>
    </submittedName>
</protein>
<comment type="caution">
    <text evidence="5">The sequence shown here is derived from an EMBL/GenBank/DDBJ whole genome shotgun (WGS) entry which is preliminary data.</text>
</comment>
<dbReference type="SUPFAM" id="SSF51905">
    <property type="entry name" value="FAD/NAD(P)-binding domain"/>
    <property type="match status" value="2"/>
</dbReference>
<keyword evidence="2" id="KW-0285">Flavoprotein</keyword>
<reference evidence="5" key="1">
    <citation type="submission" date="2019-08" db="EMBL/GenBank/DDBJ databases">
        <authorList>
            <person name="Kucharzyk K."/>
            <person name="Murdoch R.W."/>
            <person name="Higgins S."/>
            <person name="Loffler F."/>
        </authorList>
    </citation>
    <scope>NUCLEOTIDE SEQUENCE</scope>
</reference>